<comment type="caution">
    <text evidence="2">The sequence shown here is derived from an EMBL/GenBank/DDBJ whole genome shotgun (WGS) entry which is preliminary data.</text>
</comment>
<reference evidence="2 3" key="1">
    <citation type="submission" date="2017-07" db="EMBL/GenBank/DDBJ databases">
        <title>Draft sequence of Rhodococcus enclensis 23b-28.</title>
        <authorList>
            <person name="Besaury L."/>
            <person name="Sancelme M."/>
            <person name="Amato P."/>
            <person name="Lallement A."/>
            <person name="Delort A.-M."/>
        </authorList>
    </citation>
    <scope>NUCLEOTIDE SEQUENCE [LARGE SCALE GENOMIC DNA]</scope>
    <source>
        <strain evidence="2 3">23b-28</strain>
    </source>
</reference>
<dbReference type="PROSITE" id="PS51747">
    <property type="entry name" value="CYT_DCMP_DEAMINASES_2"/>
    <property type="match status" value="1"/>
</dbReference>
<dbReference type="CDD" id="cd01285">
    <property type="entry name" value="nucleoside_deaminase"/>
    <property type="match status" value="1"/>
</dbReference>
<dbReference type="EMBL" id="NOVD01000041">
    <property type="protein sequence ID" value="PCK23934.1"/>
    <property type="molecule type" value="Genomic_DNA"/>
</dbReference>
<proteinExistence type="predicted"/>
<dbReference type="Pfam" id="PF00383">
    <property type="entry name" value="dCMP_cyt_deam_1"/>
    <property type="match status" value="1"/>
</dbReference>
<organism evidence="2 3">
    <name type="scientific">Rhodococcus qingshengii</name>
    <dbReference type="NCBI Taxonomy" id="334542"/>
    <lineage>
        <taxon>Bacteria</taxon>
        <taxon>Bacillati</taxon>
        <taxon>Actinomycetota</taxon>
        <taxon>Actinomycetes</taxon>
        <taxon>Mycobacteriales</taxon>
        <taxon>Nocardiaceae</taxon>
        <taxon>Rhodococcus</taxon>
        <taxon>Rhodococcus erythropolis group</taxon>
    </lineage>
</organism>
<evidence type="ECO:0000259" key="1">
    <source>
        <dbReference type="PROSITE" id="PS51747"/>
    </source>
</evidence>
<dbReference type="Proteomes" id="UP000230886">
    <property type="component" value="Unassembled WGS sequence"/>
</dbReference>
<dbReference type="AlphaFoldDB" id="A0A2A5J2W1"/>
<dbReference type="PANTHER" id="PTHR11079">
    <property type="entry name" value="CYTOSINE DEAMINASE FAMILY MEMBER"/>
    <property type="match status" value="1"/>
</dbReference>
<dbReference type="GO" id="GO:0003824">
    <property type="term" value="F:catalytic activity"/>
    <property type="evidence" value="ECO:0007669"/>
    <property type="project" value="InterPro"/>
</dbReference>
<dbReference type="Gene3D" id="3.40.140.10">
    <property type="entry name" value="Cytidine Deaminase, domain 2"/>
    <property type="match status" value="1"/>
</dbReference>
<dbReference type="PANTHER" id="PTHR11079:SF162">
    <property type="entry name" value="RIBOFLAVIN BIOSYNTHESIS PROTEIN PYRD, CHLOROPLASTIC"/>
    <property type="match status" value="1"/>
</dbReference>
<name>A0A2A5J2W1_RHOSG</name>
<protein>
    <submittedName>
        <fullName evidence="2">Deaminase</fullName>
    </submittedName>
</protein>
<dbReference type="InterPro" id="IPR002125">
    <property type="entry name" value="CMP_dCMP_dom"/>
</dbReference>
<dbReference type="InterPro" id="IPR016193">
    <property type="entry name" value="Cytidine_deaminase-like"/>
</dbReference>
<feature type="domain" description="CMP/dCMP-type deaminase" evidence="1">
    <location>
        <begin position="3"/>
        <end position="114"/>
    </location>
</feature>
<gene>
    <name evidence="2" type="ORF">CHR55_28550</name>
</gene>
<evidence type="ECO:0000313" key="2">
    <source>
        <dbReference type="EMBL" id="PCK23934.1"/>
    </source>
</evidence>
<accession>A0A2A5J2W1</accession>
<sequence>MMFSPRDALSLALDVAREGMELGEMPIGAVVFDDDRVLGRAYTQERALGRRVVHADLQALLQADEALGFTRASGELTLAVNLEPCLMCMGAAITLGVTRVWFALESPNDGARELVELWAPPEELPFFRKPREVLGGIRRDESRRLFAEYATGTGPTGMRDWARSLT</sequence>
<dbReference type="SUPFAM" id="SSF53927">
    <property type="entry name" value="Cytidine deaminase-like"/>
    <property type="match status" value="1"/>
</dbReference>
<evidence type="ECO:0000313" key="3">
    <source>
        <dbReference type="Proteomes" id="UP000230886"/>
    </source>
</evidence>